<evidence type="ECO:0000313" key="2">
    <source>
        <dbReference type="EMBL" id="QHS60842.1"/>
    </source>
</evidence>
<dbReference type="Proteomes" id="UP000476411">
    <property type="component" value="Chromosome"/>
</dbReference>
<accession>A0A6B9ZEI1</accession>
<evidence type="ECO:0000313" key="3">
    <source>
        <dbReference type="Proteomes" id="UP000476411"/>
    </source>
</evidence>
<name>A0A6B9ZEI1_9BACT</name>
<dbReference type="SUPFAM" id="SSF52540">
    <property type="entry name" value="P-loop containing nucleoside triphosphate hydrolases"/>
    <property type="match status" value="1"/>
</dbReference>
<evidence type="ECO:0000256" key="1">
    <source>
        <dbReference type="SAM" id="MobiDB-lite"/>
    </source>
</evidence>
<feature type="region of interest" description="Disordered" evidence="1">
    <location>
        <begin position="151"/>
        <end position="183"/>
    </location>
</feature>
<proteinExistence type="predicted"/>
<dbReference type="AlphaFoldDB" id="A0A6B9ZEI1"/>
<dbReference type="InterPro" id="IPR027417">
    <property type="entry name" value="P-loop_NTPase"/>
</dbReference>
<dbReference type="KEGG" id="chih:GWR21_14925"/>
<keyword evidence="3" id="KW-1185">Reference proteome</keyword>
<protein>
    <submittedName>
        <fullName evidence="2">Uncharacterized protein</fullName>
    </submittedName>
</protein>
<organism evidence="2 3">
    <name type="scientific">Chitinophaga agri</name>
    <dbReference type="NCBI Taxonomy" id="2703787"/>
    <lineage>
        <taxon>Bacteria</taxon>
        <taxon>Pseudomonadati</taxon>
        <taxon>Bacteroidota</taxon>
        <taxon>Chitinophagia</taxon>
        <taxon>Chitinophagales</taxon>
        <taxon>Chitinophagaceae</taxon>
        <taxon>Chitinophaga</taxon>
    </lineage>
</organism>
<sequence>MITSKNYFEKVKDIDPSRFSADLRERYDYVKEVTEDHSTWDFYNADNDIKAAVDQYLADFSDYLNKQRGGQTSPTENEAREVAKKLIHSSVSYGETAEAINKGMVGVYNGKEEAQLRSNKIFVTKVAGQKVDYKFPLRSIYNELLKELGGSAPTKPVGKPAKKRQQNKPRPSASKPRVSVGKTTKVERISEDVRFIKRYLLMHGKKKTDMQILNFLSALQKAIVEKRVRKSSPYAHQIDYIQKNLVKLYNDMGRIVEIKVRDSVLIEFLEIAGSEQVRLSVSYMKRYMGMQGKNIDKEKAKRLHSLVSTALDKGKISKTDPYREKIIRIITSLKQFIDKAKPSDTLKLHSTVLNGINEVLDGCCPDCDKKEKLNGMDDTDAQPLAGPGDDIVMNSMAFSGMQFETLGFMGKWREFIGDPAPGFSAMVSARPKMGKSYLCADFAGYLAEHHGETLFVAGEEKLSHTLQQKIEAVKHPCLHVTGKLPDDLSPYDFIVLDSVTRLRLTPNDLRSLKERYPRKSFIYVYQVTKAGQFRGSQEAQHDVDVVIEVPEKGRAVQSGRYNQGGEMDIFEPKDIQAA</sequence>
<dbReference type="RefSeq" id="WP_162332527.1">
    <property type="nucleotide sequence ID" value="NZ_CP048113.1"/>
</dbReference>
<dbReference type="EMBL" id="CP048113">
    <property type="protein sequence ID" value="QHS60842.1"/>
    <property type="molecule type" value="Genomic_DNA"/>
</dbReference>
<reference evidence="2 3" key="1">
    <citation type="submission" date="2020-01" db="EMBL/GenBank/DDBJ databases">
        <title>Complete genome sequence of Chitinophaga sp. H33E-04 isolated from quinoa roots.</title>
        <authorList>
            <person name="Weon H.-Y."/>
            <person name="Lee S.A."/>
        </authorList>
    </citation>
    <scope>NUCLEOTIDE SEQUENCE [LARGE SCALE GENOMIC DNA]</scope>
    <source>
        <strain evidence="2 3">H33E-04</strain>
    </source>
</reference>
<gene>
    <name evidence="2" type="ORF">GWR21_14925</name>
</gene>